<dbReference type="KEGG" id="dli:dnl_23070"/>
<evidence type="ECO:0000313" key="1">
    <source>
        <dbReference type="EMBL" id="QTA80021.1"/>
    </source>
</evidence>
<keyword evidence="2" id="KW-1185">Reference proteome</keyword>
<accession>A0A975GG84</accession>
<name>A0A975GG84_9BACT</name>
<dbReference type="EMBL" id="CP061799">
    <property type="protein sequence ID" value="QTA80021.1"/>
    <property type="molecule type" value="Genomic_DNA"/>
</dbReference>
<sequence>MRENTPLTPLKGGIEKVNLFPIMYNELIIVRKEFYYE</sequence>
<evidence type="ECO:0000313" key="2">
    <source>
        <dbReference type="Proteomes" id="UP000663720"/>
    </source>
</evidence>
<proteinExistence type="predicted"/>
<dbReference type="Proteomes" id="UP000663720">
    <property type="component" value="Chromosome"/>
</dbReference>
<gene>
    <name evidence="1" type="ORF">dnl_23070</name>
</gene>
<dbReference type="AlphaFoldDB" id="A0A975GG84"/>
<organism evidence="1 2">
    <name type="scientific">Desulfonema limicola</name>
    <dbReference type="NCBI Taxonomy" id="45656"/>
    <lineage>
        <taxon>Bacteria</taxon>
        <taxon>Pseudomonadati</taxon>
        <taxon>Thermodesulfobacteriota</taxon>
        <taxon>Desulfobacteria</taxon>
        <taxon>Desulfobacterales</taxon>
        <taxon>Desulfococcaceae</taxon>
        <taxon>Desulfonema</taxon>
    </lineage>
</organism>
<reference evidence="1" key="1">
    <citation type="journal article" date="2021" name="Microb. Physiol.">
        <title>Proteogenomic Insights into the Physiology of Marine, Sulfate-Reducing, Filamentous Desulfonema limicola and Desulfonema magnum.</title>
        <authorList>
            <person name="Schnaars V."/>
            <person name="Wohlbrand L."/>
            <person name="Scheve S."/>
            <person name="Hinrichs C."/>
            <person name="Reinhardt R."/>
            <person name="Rabus R."/>
        </authorList>
    </citation>
    <scope>NUCLEOTIDE SEQUENCE</scope>
    <source>
        <strain evidence="1">5ac10</strain>
    </source>
</reference>
<protein>
    <submittedName>
        <fullName evidence="1">Uncharacterized protein</fullName>
    </submittedName>
</protein>